<dbReference type="RefSeq" id="WP_171199204.1">
    <property type="nucleotide sequence ID" value="NZ_JABEND010000003.1"/>
</dbReference>
<sequence>MNRAKSDQNARRWLPPLFSARCSYMAHQVGVKTRYGLSVSRADRDAIRASLDDLPWSAIAAALIKAASVATRI</sequence>
<dbReference type="EMBL" id="JABEND010000003">
    <property type="protein sequence ID" value="NNG35532.1"/>
    <property type="molecule type" value="Genomic_DNA"/>
</dbReference>
<reference evidence="1 2" key="1">
    <citation type="submission" date="2020-05" db="EMBL/GenBank/DDBJ databases">
        <title>Nakamurella sp. DB0629 isolated from air conditioner.</title>
        <authorList>
            <person name="Kim D.H."/>
            <person name="Kim D.-U."/>
        </authorList>
    </citation>
    <scope>NUCLEOTIDE SEQUENCE [LARGE SCALE GENOMIC DNA]</scope>
    <source>
        <strain evidence="1 2">DB0629</strain>
    </source>
</reference>
<name>A0A849AFB3_9ACTN</name>
<gene>
    <name evidence="1" type="ORF">HKD39_07370</name>
</gene>
<organism evidence="1 2">
    <name type="scientific">Nakamurella aerolata</name>
    <dbReference type="NCBI Taxonomy" id="1656892"/>
    <lineage>
        <taxon>Bacteria</taxon>
        <taxon>Bacillati</taxon>
        <taxon>Actinomycetota</taxon>
        <taxon>Actinomycetes</taxon>
        <taxon>Nakamurellales</taxon>
        <taxon>Nakamurellaceae</taxon>
        <taxon>Nakamurella</taxon>
    </lineage>
</organism>
<keyword evidence="2" id="KW-1185">Reference proteome</keyword>
<comment type="caution">
    <text evidence="1">The sequence shown here is derived from an EMBL/GenBank/DDBJ whole genome shotgun (WGS) entry which is preliminary data.</text>
</comment>
<evidence type="ECO:0000313" key="1">
    <source>
        <dbReference type="EMBL" id="NNG35532.1"/>
    </source>
</evidence>
<protein>
    <submittedName>
        <fullName evidence="1">Uncharacterized protein</fullName>
    </submittedName>
</protein>
<evidence type="ECO:0000313" key="2">
    <source>
        <dbReference type="Proteomes" id="UP000562984"/>
    </source>
</evidence>
<dbReference type="AlphaFoldDB" id="A0A849AFB3"/>
<accession>A0A849AFB3</accession>
<dbReference type="Proteomes" id="UP000562984">
    <property type="component" value="Unassembled WGS sequence"/>
</dbReference>
<proteinExistence type="predicted"/>